<evidence type="ECO:0000256" key="1">
    <source>
        <dbReference type="ARBA" id="ARBA00022723"/>
    </source>
</evidence>
<organism evidence="5 6">
    <name type="scientific">Pseudopithomyces chartarum</name>
    <dbReference type="NCBI Taxonomy" id="1892770"/>
    <lineage>
        <taxon>Eukaryota</taxon>
        <taxon>Fungi</taxon>
        <taxon>Dikarya</taxon>
        <taxon>Ascomycota</taxon>
        <taxon>Pezizomycotina</taxon>
        <taxon>Dothideomycetes</taxon>
        <taxon>Pleosporomycetidae</taxon>
        <taxon>Pleosporales</taxon>
        <taxon>Massarineae</taxon>
        <taxon>Didymosphaeriaceae</taxon>
        <taxon>Pseudopithomyces</taxon>
    </lineage>
</organism>
<dbReference type="PANTHER" id="PTHR11474">
    <property type="entry name" value="TYROSINASE FAMILY MEMBER"/>
    <property type="match status" value="1"/>
</dbReference>
<keyword evidence="3" id="KW-0732">Signal</keyword>
<reference evidence="5 6" key="1">
    <citation type="submission" date="2021-02" db="EMBL/GenBank/DDBJ databases">
        <title>Genome assembly of Pseudopithomyces chartarum.</title>
        <authorList>
            <person name="Jauregui R."/>
            <person name="Singh J."/>
            <person name="Voisey C."/>
        </authorList>
    </citation>
    <scope>NUCLEOTIDE SEQUENCE [LARGE SCALE GENOMIC DNA]</scope>
    <source>
        <strain evidence="5 6">AGR01</strain>
    </source>
</reference>
<dbReference type="GO" id="GO:0016491">
    <property type="term" value="F:oxidoreductase activity"/>
    <property type="evidence" value="ECO:0007669"/>
    <property type="project" value="UniProtKB-KW"/>
</dbReference>
<sequence>MLLLPSLRALGGISCLFQLHMLCLRTSSTNGKLIDARKAMLRSALTSNERVDFTTSVKCLMNLPPKTPKSWAPGVTSRYDDFTAAHINMTLLIHGNGVFLSWHRHFLYLFEKPLIEECNYKGAVPYWNWPWWADNLAKSQLFDGSETSISGNGYWNESAPVQTNGNYTFPRGHGGECIEDGPFANITTGFRSFTLSEFLAQGLPSDALEYAPRCVVCDLNSAISVETPEIVSAMISASTIRDFQNFLDRLDTINTNVLSSYPGGHMAIGQSMND</sequence>
<dbReference type="PROSITE" id="PS00497">
    <property type="entry name" value="TYROSINASE_1"/>
    <property type="match status" value="1"/>
</dbReference>
<protein>
    <recommendedName>
        <fullName evidence="4">Tyrosinase copper-binding domain-containing protein</fullName>
    </recommendedName>
</protein>
<evidence type="ECO:0000256" key="3">
    <source>
        <dbReference type="SAM" id="SignalP"/>
    </source>
</evidence>
<dbReference type="Proteomes" id="UP001280581">
    <property type="component" value="Unassembled WGS sequence"/>
</dbReference>
<feature type="chain" id="PRO_5043042610" description="Tyrosinase copper-binding domain-containing protein" evidence="3">
    <location>
        <begin position="32"/>
        <end position="274"/>
    </location>
</feature>
<proteinExistence type="predicted"/>
<feature type="domain" description="Tyrosinase copper-binding" evidence="4">
    <location>
        <begin position="94"/>
        <end position="111"/>
    </location>
</feature>
<dbReference type="AlphaFoldDB" id="A0AAN6LTQ9"/>
<dbReference type="EMBL" id="WVTA01000010">
    <property type="protein sequence ID" value="KAK3204107.1"/>
    <property type="molecule type" value="Genomic_DNA"/>
</dbReference>
<evidence type="ECO:0000259" key="4">
    <source>
        <dbReference type="PROSITE" id="PS00497"/>
    </source>
</evidence>
<feature type="signal peptide" evidence="3">
    <location>
        <begin position="1"/>
        <end position="31"/>
    </location>
</feature>
<evidence type="ECO:0000313" key="5">
    <source>
        <dbReference type="EMBL" id="KAK3204107.1"/>
    </source>
</evidence>
<keyword evidence="6" id="KW-1185">Reference proteome</keyword>
<dbReference type="PANTHER" id="PTHR11474:SF125">
    <property type="entry name" value="N-ACETYL-6-HYDROXYTRYPTOPHAN OXIDASE IVOB-RELATED"/>
    <property type="match status" value="1"/>
</dbReference>
<dbReference type="Pfam" id="PF00264">
    <property type="entry name" value="Tyrosinase"/>
    <property type="match status" value="1"/>
</dbReference>
<dbReference type="SUPFAM" id="SSF48056">
    <property type="entry name" value="Di-copper centre-containing domain"/>
    <property type="match status" value="1"/>
</dbReference>
<dbReference type="GO" id="GO:0046872">
    <property type="term" value="F:metal ion binding"/>
    <property type="evidence" value="ECO:0007669"/>
    <property type="project" value="UniProtKB-KW"/>
</dbReference>
<accession>A0AAN6LTQ9</accession>
<evidence type="ECO:0000256" key="2">
    <source>
        <dbReference type="ARBA" id="ARBA00023002"/>
    </source>
</evidence>
<name>A0AAN6LTQ9_9PLEO</name>
<evidence type="ECO:0000313" key="6">
    <source>
        <dbReference type="Proteomes" id="UP001280581"/>
    </source>
</evidence>
<gene>
    <name evidence="5" type="ORF">GRF29_106g1819916</name>
</gene>
<keyword evidence="2" id="KW-0560">Oxidoreductase</keyword>
<keyword evidence="1" id="KW-0479">Metal-binding</keyword>
<dbReference type="InterPro" id="IPR008922">
    <property type="entry name" value="Di-copper_centre_dom_sf"/>
</dbReference>
<dbReference type="InterPro" id="IPR002227">
    <property type="entry name" value="Tyrosinase_Cu-bd"/>
</dbReference>
<comment type="caution">
    <text evidence="5">The sequence shown here is derived from an EMBL/GenBank/DDBJ whole genome shotgun (WGS) entry which is preliminary data.</text>
</comment>
<dbReference type="InterPro" id="IPR050316">
    <property type="entry name" value="Tyrosinase/Hemocyanin"/>
</dbReference>
<dbReference type="Gene3D" id="1.10.1280.10">
    <property type="entry name" value="Di-copper center containing domain from catechol oxidase"/>
    <property type="match status" value="1"/>
</dbReference>